<sequence length="93" mass="10913">MQYFVDNGWAYIGRSCASIETIEESIASKLVQLKQLEEVAARFPSIMFQVQKCQCALYGLRMHIGDRNYEYFYRYADTELGRLDQILHYEKTG</sequence>
<organism evidence="1 2">
    <name type="scientific">Hahella chejuensis (strain KCTC 2396)</name>
    <dbReference type="NCBI Taxonomy" id="349521"/>
    <lineage>
        <taxon>Bacteria</taxon>
        <taxon>Pseudomonadati</taxon>
        <taxon>Pseudomonadota</taxon>
        <taxon>Gammaproteobacteria</taxon>
        <taxon>Oceanospirillales</taxon>
        <taxon>Hahellaceae</taxon>
        <taxon>Hahella</taxon>
    </lineage>
</organism>
<dbReference type="HOGENOM" id="CLU_2395607_0_0_6"/>
<reference evidence="1 2" key="1">
    <citation type="journal article" date="2005" name="Nucleic Acids Res.">
        <title>Genomic blueprint of Hahella chejuensis, a marine microbe producing an algicidal agent.</title>
        <authorList>
            <person name="Jeong H."/>
            <person name="Yim J.H."/>
            <person name="Lee C."/>
            <person name="Choi S.-H."/>
            <person name="Park Y.K."/>
            <person name="Yoon S.H."/>
            <person name="Hur C.-G."/>
            <person name="Kang H.-Y."/>
            <person name="Kim D."/>
            <person name="Lee H.H."/>
            <person name="Park K.H."/>
            <person name="Park S.-H."/>
            <person name="Park H.-S."/>
            <person name="Lee H.K."/>
            <person name="Oh T.K."/>
            <person name="Kim J.F."/>
        </authorList>
    </citation>
    <scope>NUCLEOTIDE SEQUENCE [LARGE SCALE GENOMIC DNA]</scope>
    <source>
        <strain evidence="1 2">KCTC 2396</strain>
    </source>
</reference>
<dbReference type="EMBL" id="CP000155">
    <property type="protein sequence ID" value="ABC27421.1"/>
    <property type="molecule type" value="Genomic_DNA"/>
</dbReference>
<dbReference type="AlphaFoldDB" id="Q2SPK3"/>
<gene>
    <name evidence="1" type="ordered locus">HCH_00515</name>
</gene>
<name>Q2SPK3_HAHCH</name>
<proteinExistence type="predicted"/>
<dbReference type="Proteomes" id="UP000000238">
    <property type="component" value="Chromosome"/>
</dbReference>
<dbReference type="KEGG" id="hch:HCH_00515"/>
<accession>Q2SPK3</accession>
<evidence type="ECO:0000313" key="2">
    <source>
        <dbReference type="Proteomes" id="UP000000238"/>
    </source>
</evidence>
<evidence type="ECO:0000313" key="1">
    <source>
        <dbReference type="EMBL" id="ABC27421.1"/>
    </source>
</evidence>
<protein>
    <submittedName>
        <fullName evidence="1">Uncharacterized protein</fullName>
    </submittedName>
</protein>
<keyword evidence="2" id="KW-1185">Reference proteome</keyword>